<dbReference type="InterPro" id="IPR010130">
    <property type="entry name" value="T1SS_OMP_TolC"/>
</dbReference>
<evidence type="ECO:0000256" key="5">
    <source>
        <dbReference type="ARBA" id="ARBA00022692"/>
    </source>
</evidence>
<evidence type="ECO:0000256" key="8">
    <source>
        <dbReference type="SAM" id="Coils"/>
    </source>
</evidence>
<name>A0ABQ4QAF1_9HYPH</name>
<feature type="coiled-coil region" evidence="8">
    <location>
        <begin position="208"/>
        <end position="259"/>
    </location>
</feature>
<keyword evidence="10" id="KW-1185">Reference proteome</keyword>
<comment type="similarity">
    <text evidence="2">Belongs to the outer membrane factor (OMF) (TC 1.B.17) family.</text>
</comment>
<dbReference type="Proteomes" id="UP001055117">
    <property type="component" value="Unassembled WGS sequence"/>
</dbReference>
<accession>A0ABQ4QAF1</accession>
<evidence type="ECO:0000256" key="7">
    <source>
        <dbReference type="ARBA" id="ARBA00023237"/>
    </source>
</evidence>
<dbReference type="Gene3D" id="1.20.1600.10">
    <property type="entry name" value="Outer membrane efflux proteins (OEP)"/>
    <property type="match status" value="1"/>
</dbReference>
<keyword evidence="4" id="KW-1134">Transmembrane beta strand</keyword>
<dbReference type="NCBIfam" id="TIGR01844">
    <property type="entry name" value="type_I_sec_TolC"/>
    <property type="match status" value="1"/>
</dbReference>
<evidence type="ECO:0000256" key="3">
    <source>
        <dbReference type="ARBA" id="ARBA00022448"/>
    </source>
</evidence>
<dbReference type="SUPFAM" id="SSF56954">
    <property type="entry name" value="Outer membrane efflux proteins (OEP)"/>
    <property type="match status" value="1"/>
</dbReference>
<keyword evidence="5" id="KW-0812">Transmembrane</keyword>
<keyword evidence="7" id="KW-0998">Cell outer membrane</keyword>
<dbReference type="PANTHER" id="PTHR30026">
    <property type="entry name" value="OUTER MEMBRANE PROTEIN TOLC"/>
    <property type="match status" value="1"/>
</dbReference>
<keyword evidence="6" id="KW-0472">Membrane</keyword>
<comment type="caution">
    <text evidence="9">The sequence shown here is derived from an EMBL/GenBank/DDBJ whole genome shotgun (WGS) entry which is preliminary data.</text>
</comment>
<keyword evidence="3" id="KW-0813">Transport</keyword>
<evidence type="ECO:0000313" key="10">
    <source>
        <dbReference type="Proteomes" id="UP001055117"/>
    </source>
</evidence>
<proteinExistence type="inferred from homology"/>
<keyword evidence="8" id="KW-0175">Coiled coil</keyword>
<comment type="subcellular location">
    <subcellularLocation>
        <location evidence="1">Cell outer membrane</location>
    </subcellularLocation>
</comment>
<gene>
    <name evidence="9" type="primary">bepC</name>
    <name evidence="9" type="ORF">AFCDBAGC_0037</name>
</gene>
<evidence type="ECO:0000256" key="6">
    <source>
        <dbReference type="ARBA" id="ARBA00023136"/>
    </source>
</evidence>
<dbReference type="Pfam" id="PF02321">
    <property type="entry name" value="OEP"/>
    <property type="match status" value="2"/>
</dbReference>
<dbReference type="EMBL" id="BPQG01000001">
    <property type="protein sequence ID" value="GJD42203.1"/>
    <property type="molecule type" value="Genomic_DNA"/>
</dbReference>
<evidence type="ECO:0000256" key="1">
    <source>
        <dbReference type="ARBA" id="ARBA00004442"/>
    </source>
</evidence>
<dbReference type="InterPro" id="IPR051906">
    <property type="entry name" value="TolC-like"/>
</dbReference>
<evidence type="ECO:0000256" key="2">
    <source>
        <dbReference type="ARBA" id="ARBA00007613"/>
    </source>
</evidence>
<protein>
    <submittedName>
        <fullName evidence="9">Outer membrane efflux protein BepC</fullName>
    </submittedName>
</protein>
<sequence>MTGPACKRRIRRKTDEMVFEKPQGLIDVTQRKPATRPALRLAGFAVAAGLAAGPAASETLESALAKAYGGNPQLNSSRANVRATDEGVAIAKSGYRPTVSVEADIGAQYFEGKFGTSGSGAASAAGAGAVAGAVATGGAGVTRFTTLPSGAGVTVNQTLFNGFQTDNNTRRAESNVYSQRESLRSTEMTVLYSGVTSYMNVLSNTATLELNRNNVEVLEEQLRQTRDRFNVGEVTRTDVAQAEARLAGARSQVSVAESNLRTSIGTYRQNIGVEPRQLAPGRPLDRYVPKNLDSAIAIGLQEHPQILSALHAVDAAEAQVKVLEGILYPTVSLQGAVRQAFDQQLPGYNAVTASIVGRVSIPLYQGGQEYAQIRQQKEVVGQTRIQADLVRDQVRAQVVDFWGRLEAAKAQVIAAQAQVQANEVALNGVREEARVGQRTTLDVLNAQQELLNARVNLITAQRDRVIYSYGVVQAIGRLTVRYTAVPVAAYSAKVHYDQVKDLWYGVRSPDGR</sequence>
<organism evidence="9 10">
    <name type="scientific">Methylobacterium cerastii</name>
    <dbReference type="NCBI Taxonomy" id="932741"/>
    <lineage>
        <taxon>Bacteria</taxon>
        <taxon>Pseudomonadati</taxon>
        <taxon>Pseudomonadota</taxon>
        <taxon>Alphaproteobacteria</taxon>
        <taxon>Hyphomicrobiales</taxon>
        <taxon>Methylobacteriaceae</taxon>
        <taxon>Methylobacterium</taxon>
    </lineage>
</organism>
<evidence type="ECO:0000256" key="4">
    <source>
        <dbReference type="ARBA" id="ARBA00022452"/>
    </source>
</evidence>
<dbReference type="InterPro" id="IPR003423">
    <property type="entry name" value="OMP_efflux"/>
</dbReference>
<reference evidence="9 10" key="1">
    <citation type="journal article" date="2021" name="Front. Microbiol.">
        <title>Comprehensive Comparative Genomics and Phenotyping of Methylobacterium Species.</title>
        <authorList>
            <person name="Alessa O."/>
            <person name="Ogura Y."/>
            <person name="Fujitani Y."/>
            <person name="Takami H."/>
            <person name="Hayashi T."/>
            <person name="Sahin N."/>
            <person name="Tani A."/>
        </authorList>
    </citation>
    <scope>NUCLEOTIDE SEQUENCE [LARGE SCALE GENOMIC DNA]</scope>
    <source>
        <strain evidence="9 10">DSM 23679</strain>
    </source>
</reference>
<evidence type="ECO:0000313" key="9">
    <source>
        <dbReference type="EMBL" id="GJD42203.1"/>
    </source>
</evidence>
<dbReference type="PANTHER" id="PTHR30026:SF22">
    <property type="entry name" value="OUTER MEMBRANE EFFLUX PROTEIN"/>
    <property type="match status" value="1"/>
</dbReference>